<keyword evidence="2" id="KW-0946">Virion</keyword>
<evidence type="ECO:0000256" key="2">
    <source>
        <dbReference type="ARBA" id="ARBA00022844"/>
    </source>
</evidence>
<dbReference type="GO" id="GO:0044423">
    <property type="term" value="C:virion component"/>
    <property type="evidence" value="ECO:0007669"/>
    <property type="project" value="UniProtKB-KW"/>
</dbReference>
<name>A0A6C0RS76_9CAUD</name>
<dbReference type="RefSeq" id="YP_009856752.1">
    <property type="nucleotide sequence ID" value="NC_048854.1"/>
</dbReference>
<dbReference type="InterPro" id="IPR012334">
    <property type="entry name" value="Pectin_lyas_fold"/>
</dbReference>
<reference evidence="3 4" key="1">
    <citation type="submission" date="2020-01" db="EMBL/GenBank/DDBJ databases">
        <authorList>
            <person name="Xiong X."/>
        </authorList>
    </citation>
    <scope>NUCLEOTIDE SEQUENCE [LARGE SCALE GENOMIC DNA]</scope>
</reference>
<dbReference type="KEGG" id="vg:55627536"/>
<sequence length="188" mass="19726">MSIIPTLEAKLTGETWYRMVASNDATQNVKVKADYVCDGTDDQTEIQNAVDAAFAENGGIVKLSSGNFNLSAPITLHPTVTLLGQHGEQIFNPDQSVTSSRLVITAGFVGGAAIVLLGQTAAGYANKSAEQRIYAITILGDDAPAESTASRVATTSMESCCGMSASSGLPGRNLHLHRERLSAVLLDL</sequence>
<evidence type="ECO:0008006" key="5">
    <source>
        <dbReference type="Google" id="ProtNLM"/>
    </source>
</evidence>
<dbReference type="SUPFAM" id="SSF51126">
    <property type="entry name" value="Pectin lyase-like"/>
    <property type="match status" value="1"/>
</dbReference>
<dbReference type="GO" id="GO:0019058">
    <property type="term" value="P:viral life cycle"/>
    <property type="evidence" value="ECO:0007669"/>
    <property type="project" value="UniProtKB-ARBA"/>
</dbReference>
<accession>A0A6C0RS76</accession>
<dbReference type="EMBL" id="MN994275">
    <property type="protein sequence ID" value="QIA28799.1"/>
    <property type="molecule type" value="Genomic_DNA"/>
</dbReference>
<proteinExistence type="predicted"/>
<keyword evidence="4" id="KW-1185">Reference proteome</keyword>
<dbReference type="InterPro" id="IPR011050">
    <property type="entry name" value="Pectin_lyase_fold/virulence"/>
</dbReference>
<protein>
    <recommendedName>
        <fullName evidence="5">Pectate lyase superfamily protein domain-containing protein</fullName>
    </recommendedName>
</protein>
<evidence type="ECO:0000256" key="1">
    <source>
        <dbReference type="ARBA" id="ARBA00004328"/>
    </source>
</evidence>
<dbReference type="GeneID" id="55627536"/>
<dbReference type="GO" id="GO:0051701">
    <property type="term" value="P:biological process involved in interaction with host"/>
    <property type="evidence" value="ECO:0007669"/>
    <property type="project" value="UniProtKB-ARBA"/>
</dbReference>
<evidence type="ECO:0000313" key="4">
    <source>
        <dbReference type="Proteomes" id="UP000474732"/>
    </source>
</evidence>
<evidence type="ECO:0000313" key="3">
    <source>
        <dbReference type="EMBL" id="QIA28799.1"/>
    </source>
</evidence>
<dbReference type="Gene3D" id="2.160.20.10">
    <property type="entry name" value="Single-stranded right-handed beta-helix, Pectin lyase-like"/>
    <property type="match status" value="1"/>
</dbReference>
<organism evidence="3 4">
    <name type="scientific">Streptomyces phage JXY1</name>
    <dbReference type="NCBI Taxonomy" id="2708562"/>
    <lineage>
        <taxon>Viruses</taxon>
        <taxon>Duplodnaviria</taxon>
        <taxon>Heunggongvirae</taxon>
        <taxon>Uroviricota</taxon>
        <taxon>Caudoviricetes</taxon>
        <taxon>Beephvirinae</taxon>
        <taxon>Manuelvirus</taxon>
        <taxon>Manuelvirus JXY1</taxon>
    </lineage>
</organism>
<comment type="subcellular location">
    <subcellularLocation>
        <location evidence="1">Virion</location>
    </subcellularLocation>
</comment>
<dbReference type="Proteomes" id="UP000474732">
    <property type="component" value="Segment"/>
</dbReference>